<dbReference type="InterPro" id="IPR054514">
    <property type="entry name" value="RhiE-like_linker"/>
</dbReference>
<feature type="region of interest" description="Disordered" evidence="8">
    <location>
        <begin position="1909"/>
        <end position="1933"/>
    </location>
</feature>
<evidence type="ECO:0000256" key="7">
    <source>
        <dbReference type="ARBA" id="ARBA00022737"/>
    </source>
</evidence>
<dbReference type="CDD" id="cd08953">
    <property type="entry name" value="KR_2_SDR_x"/>
    <property type="match status" value="1"/>
</dbReference>
<evidence type="ECO:0000313" key="12">
    <source>
        <dbReference type="EMBL" id="MFK0522815.1"/>
    </source>
</evidence>
<dbReference type="SUPFAM" id="SSF53901">
    <property type="entry name" value="Thiolase-like"/>
    <property type="match status" value="2"/>
</dbReference>
<dbReference type="Pfam" id="PF00975">
    <property type="entry name" value="Thioesterase"/>
    <property type="match status" value="1"/>
</dbReference>
<keyword evidence="13" id="KW-1185">Reference proteome</keyword>
<evidence type="ECO:0000256" key="1">
    <source>
        <dbReference type="ARBA" id="ARBA00004496"/>
    </source>
</evidence>
<feature type="domain" description="Carrier" evidence="9">
    <location>
        <begin position="1814"/>
        <end position="1891"/>
    </location>
</feature>
<dbReference type="InterPro" id="IPR009081">
    <property type="entry name" value="PP-bd_ACP"/>
</dbReference>
<dbReference type="Pfam" id="PF22336">
    <property type="entry name" value="RhiE-like_linker"/>
    <property type="match status" value="2"/>
</dbReference>
<feature type="domain" description="N-acetyltransferase" evidence="10">
    <location>
        <begin position="46"/>
        <end position="239"/>
    </location>
</feature>
<feature type="domain" description="Ketosynthase family 3 (KS3)" evidence="11">
    <location>
        <begin position="1940"/>
        <end position="2359"/>
    </location>
</feature>
<dbReference type="PROSITE" id="PS51186">
    <property type="entry name" value="GNAT"/>
    <property type="match status" value="1"/>
</dbReference>
<organism evidence="12 13">
    <name type="scientific">Paenibacillus illinoisensis</name>
    <dbReference type="NCBI Taxonomy" id="59845"/>
    <lineage>
        <taxon>Bacteria</taxon>
        <taxon>Bacillati</taxon>
        <taxon>Bacillota</taxon>
        <taxon>Bacilli</taxon>
        <taxon>Bacillales</taxon>
        <taxon>Paenibacillaceae</taxon>
        <taxon>Paenibacillus</taxon>
    </lineage>
</organism>
<dbReference type="Gene3D" id="3.40.50.720">
    <property type="entry name" value="NAD(P)-binding Rossmann-like Domain"/>
    <property type="match status" value="1"/>
</dbReference>
<feature type="domain" description="Carrier" evidence="9">
    <location>
        <begin position="2564"/>
        <end position="2641"/>
    </location>
</feature>
<dbReference type="CDD" id="cd00833">
    <property type="entry name" value="PKS"/>
    <property type="match status" value="2"/>
</dbReference>
<dbReference type="InterPro" id="IPR036291">
    <property type="entry name" value="NAD(P)-bd_dom_sf"/>
</dbReference>
<dbReference type="PANTHER" id="PTHR43775">
    <property type="entry name" value="FATTY ACID SYNTHASE"/>
    <property type="match status" value="1"/>
</dbReference>
<dbReference type="InterPro" id="IPR020841">
    <property type="entry name" value="PKS_Beta-ketoAc_synthase_dom"/>
</dbReference>
<dbReference type="SMART" id="SM00822">
    <property type="entry name" value="PKS_KR"/>
    <property type="match status" value="1"/>
</dbReference>
<reference evidence="12 13" key="1">
    <citation type="submission" date="2024-11" db="EMBL/GenBank/DDBJ databases">
        <title>Identification and Characterization of a Novel Fosfomycin Bacillithiol Transferase FosB8 in Paenibacillus illinoisensis.</title>
        <authorList>
            <person name="Lu W."/>
        </authorList>
    </citation>
    <scope>NUCLEOTIDE SEQUENCE [LARGE SCALE GENOMIC DNA]</scope>
    <source>
        <strain evidence="12 13">WP77</strain>
    </source>
</reference>
<feature type="domain" description="Ketosynthase family 3 (KS3)" evidence="11">
    <location>
        <begin position="684"/>
        <end position="1104"/>
    </location>
</feature>
<dbReference type="Pfam" id="PF00550">
    <property type="entry name" value="PP-binding"/>
    <property type="match status" value="3"/>
</dbReference>
<accession>A0ABW8HT53</accession>
<comment type="pathway">
    <text evidence="2">Antibiotic biosynthesis.</text>
</comment>
<dbReference type="InterPro" id="IPR050091">
    <property type="entry name" value="PKS_NRPS_Biosynth_Enz"/>
</dbReference>
<comment type="subcellular location">
    <subcellularLocation>
        <location evidence="1">Cytoplasm</location>
    </subcellularLocation>
</comment>
<keyword evidence="7" id="KW-0677">Repeat</keyword>
<dbReference type="PANTHER" id="PTHR43775:SF37">
    <property type="entry name" value="SI:DKEY-61P9.11"/>
    <property type="match status" value="1"/>
</dbReference>
<name>A0ABW8HT53_9BACL</name>
<dbReference type="InterPro" id="IPR016039">
    <property type="entry name" value="Thiolase-like"/>
</dbReference>
<dbReference type="InterPro" id="IPR036736">
    <property type="entry name" value="ACP-like_sf"/>
</dbReference>
<comment type="caution">
    <text evidence="12">The sequence shown here is derived from an EMBL/GenBank/DDBJ whole genome shotgun (WGS) entry which is preliminary data.</text>
</comment>
<evidence type="ECO:0000256" key="2">
    <source>
        <dbReference type="ARBA" id="ARBA00004792"/>
    </source>
</evidence>
<dbReference type="PROSITE" id="PS00012">
    <property type="entry name" value="PHOSPHOPANTETHEINE"/>
    <property type="match status" value="2"/>
</dbReference>
<evidence type="ECO:0000313" key="13">
    <source>
        <dbReference type="Proteomes" id="UP001618531"/>
    </source>
</evidence>
<dbReference type="InterPro" id="IPR013968">
    <property type="entry name" value="PKS_KR"/>
</dbReference>
<dbReference type="Gene3D" id="1.10.1240.100">
    <property type="match status" value="2"/>
</dbReference>
<dbReference type="PROSITE" id="PS52004">
    <property type="entry name" value="KS3_2"/>
    <property type="match status" value="2"/>
</dbReference>
<dbReference type="Pfam" id="PF02801">
    <property type="entry name" value="Ketoacyl-synt_C"/>
    <property type="match status" value="2"/>
</dbReference>
<dbReference type="SUPFAM" id="SSF53474">
    <property type="entry name" value="alpha/beta-Hydrolases"/>
    <property type="match status" value="1"/>
</dbReference>
<evidence type="ECO:0000256" key="3">
    <source>
        <dbReference type="ARBA" id="ARBA00022450"/>
    </source>
</evidence>
<dbReference type="InterPro" id="IPR001031">
    <property type="entry name" value="Thioesterase"/>
</dbReference>
<keyword evidence="6" id="KW-0808">Transferase</keyword>
<dbReference type="Gene3D" id="3.40.630.30">
    <property type="match status" value="1"/>
</dbReference>
<dbReference type="SMART" id="SM00823">
    <property type="entry name" value="PKS_PP"/>
    <property type="match status" value="2"/>
</dbReference>
<dbReference type="Pfam" id="PF00109">
    <property type="entry name" value="ketoacyl-synt"/>
    <property type="match status" value="2"/>
</dbReference>
<evidence type="ECO:0000256" key="8">
    <source>
        <dbReference type="SAM" id="MobiDB-lite"/>
    </source>
</evidence>
<dbReference type="SUPFAM" id="SSF47336">
    <property type="entry name" value="ACP-like"/>
    <property type="match status" value="3"/>
</dbReference>
<dbReference type="Gene3D" id="1.10.1200.10">
    <property type="entry name" value="ACP-like"/>
    <property type="match status" value="2"/>
</dbReference>
<evidence type="ECO:0000256" key="6">
    <source>
        <dbReference type="ARBA" id="ARBA00022679"/>
    </source>
</evidence>
<dbReference type="InterPro" id="IPR029058">
    <property type="entry name" value="AB_hydrolase_fold"/>
</dbReference>
<evidence type="ECO:0000256" key="4">
    <source>
        <dbReference type="ARBA" id="ARBA00022490"/>
    </source>
</evidence>
<dbReference type="InterPro" id="IPR014031">
    <property type="entry name" value="Ketoacyl_synth_C"/>
</dbReference>
<dbReference type="InterPro" id="IPR057326">
    <property type="entry name" value="KR_dom"/>
</dbReference>
<evidence type="ECO:0000259" key="10">
    <source>
        <dbReference type="PROSITE" id="PS51186"/>
    </source>
</evidence>
<dbReference type="Proteomes" id="UP001618531">
    <property type="component" value="Unassembled WGS sequence"/>
</dbReference>
<dbReference type="PROSITE" id="PS50075">
    <property type="entry name" value="CARRIER"/>
    <property type="match status" value="2"/>
</dbReference>
<dbReference type="EMBL" id="JBIYSL010000002">
    <property type="protein sequence ID" value="MFK0522815.1"/>
    <property type="molecule type" value="Genomic_DNA"/>
</dbReference>
<dbReference type="InterPro" id="IPR006162">
    <property type="entry name" value="Ppantetheine_attach_site"/>
</dbReference>
<protein>
    <submittedName>
        <fullName evidence="12">SDR family NAD(P)-dependent oxidoreductase</fullName>
    </submittedName>
</protein>
<dbReference type="Pfam" id="PF08659">
    <property type="entry name" value="KR"/>
    <property type="match status" value="1"/>
</dbReference>
<gene>
    <name evidence="12" type="ORF">ACINKY_11480</name>
</gene>
<dbReference type="InterPro" id="IPR020615">
    <property type="entry name" value="Thiolase_acyl_enz_int_AS"/>
</dbReference>
<evidence type="ECO:0000256" key="5">
    <source>
        <dbReference type="ARBA" id="ARBA00022553"/>
    </source>
</evidence>
<proteinExistence type="predicted"/>
<dbReference type="SMART" id="SM00825">
    <property type="entry name" value="PKS_KS"/>
    <property type="match status" value="2"/>
</dbReference>
<dbReference type="Gene3D" id="3.40.47.10">
    <property type="match status" value="2"/>
</dbReference>
<dbReference type="InterPro" id="IPR016181">
    <property type="entry name" value="Acyl_CoA_acyltransferase"/>
</dbReference>
<keyword evidence="3" id="KW-0596">Phosphopantetheine</keyword>
<dbReference type="PROSITE" id="PS00098">
    <property type="entry name" value="THIOLASE_1"/>
    <property type="match status" value="1"/>
</dbReference>
<keyword evidence="5" id="KW-0597">Phosphoprotein</keyword>
<dbReference type="SUPFAM" id="SSF55729">
    <property type="entry name" value="Acyl-CoA N-acyltransferases (Nat)"/>
    <property type="match status" value="1"/>
</dbReference>
<evidence type="ECO:0000259" key="11">
    <source>
        <dbReference type="PROSITE" id="PS52004"/>
    </source>
</evidence>
<dbReference type="InterPro" id="IPR020806">
    <property type="entry name" value="PKS_PP-bd"/>
</dbReference>
<dbReference type="InterPro" id="IPR000182">
    <property type="entry name" value="GNAT_dom"/>
</dbReference>
<dbReference type="InterPro" id="IPR014030">
    <property type="entry name" value="Ketoacyl_synth_N"/>
</dbReference>
<dbReference type="Gene3D" id="3.40.50.1820">
    <property type="entry name" value="alpha/beta hydrolase"/>
    <property type="match status" value="1"/>
</dbReference>
<sequence>MKAMLNVHSNEKLLHASAQRFFPDVSAESQLKSDKYHDDYFVRRDYCIRLAVPEDIEALMEIEGDCWAVPLQTDRVEIKQRLVDPACFTFVLEYEGIVRGVIYTQRIRKDDIKKIKSMTVSTFRNQRGSCIQFIALNIMPLYQDKGWGSELLEFILQYFSLHPEIHHVYAVTRCRDFLKSNCATLQQYLVQIHRNGLFDDPILKFHQLHGATILGLLDNYRPKDDENQGYGVLIEYDVDHRPWGGKLPVRSQEKKQPGAKKQLLELLYRKLDTTQLDERQSLQTLGLDSLDFAEVLTFMHDKIGLAITIHDLNDRSLGELLRLCGDGENAPPPASADQPLKKRLRHLIRQYPEIVPLSADGDGPCTFWIHPLSGDVGIYNRIASQTDGEFRIIAIKARGFLSSEHQPFTSVHDMARYYCEIIKAVQPEGPYNLAGFSFGGTVAYEMTRQLQMQDKQVDSLLLVESPCITDRESKFFQTTFRNNLLMNANFLLLTLLNRNEAFQGKRPDVAIDWNFYQMTDHDIRDVSDDGLVSHVVKLCKQKGLKQSEEELTFKLRSMSEVHQSNLRAIQNYQVQKLPRPNDLTAVLFRTESADAVSHSFWNPDYLERIQHEMGSFMPLLQGWSSLLPKLKTTILAGDNHFDILHEDRSVKIFYDHCKNIFTIRMHASLHEGRPVLDNDKRTSLSSIAIVGMSGRFPDADNVQQFWENLKKGRNSVREAPRDRGWDINDFYDPNPKTPGKTYSKWGGFLTDIDKFDPLFFKISPRDAELMDPSERLFIQEAWKAIEDAGYSPEDLSGKPWGVFACAKGDYSMTIQQEIPTYYLPTDSYSACRLSYLLNLVGPAMTIDTSCSSTLTVVAEACDSLVLGNCESAIVGGGSVYTTPNVMIGSSQSLLLSSDGLCHTFDERANGTVVAEAIGVVVLKLLDKAIEDNDHIYGVIRGWGMNQDGKTNGMTAPSGLAQSRLQTSIYEKFNIDPANITMFEAHGTGTKLGDAIEYEALKESFRKFTSNTGYCALGALKSNIGHAFFGSGIAGLIKVLLSIEHGQIPPTLNYENGSSKMSFENSPFFVNTTLKQWETATNQPRCAGINSFGATGTNVHLVIEEYLSEVNLDSRVTSKDQNPMMFVLSAKDDSRLKEYVHQFVQVLEKGQYSNKDLADIAYTLQVGRGSMDARLAVTANSLYELEIKMKRYLEGGENNKDIFRSPAKPLKGGPARSVASREIIDAADRYLELSDARQLLDLWVNGAKIDWERFYSNGKPKRISLPTYPFAKERCWIQTNDEEGGRRNTDEVVARHCPASNSALLEMNGDKQKEHVETMLFTEDWEENPLFDYRAIELNTIVCFLSEPDNQNRIKKYIQTRNPRANIVFLSQQTGLRNDYEQTYYIDRNKKQVYDEAFRSIRATYNEISAVLYLWPYEDRACIEDYSSIVYILQAIASAKLEPERLLLGASYRNERERCYLESWIGIERSIGPMVSKTRVKAVIQQEEHVKPEELTEGIMMRLYKELEAADSVQSVLYEKGQRYECKMRETSITPGVAPLRAGGTYFITGGLGKLGLIFARHLAQNYSANLILSGRSKLDDAKLELIRQIENIGGRVHYIQSDTCDKKRMNEGLETARRKFGNMDGVIHAAGLVDPQSIFKKEITNFEQVISPKINGTLVLDELLQGMPLDFVCYFSSSAAIMGDFGTCDYAVGNRFQMAYTRYKNKLEARQEVLGKTHVINWPLWRDGGMGFDQDNNEKYLKSSGQRYLETEEGLSIFERILMAPQSQHLIMSGQRSMVYKFLRLQQEQEQENVRFKSPAVSNISNSVANEAFDVVRFVERDLKEAISQLHHVPVEKLDVDEHLLEYGFDSINLFEFAGRITSLYAIEITPSSLLGYSTIGKIIEYLVQDHKETLERFYQGEIELNPERKAEIESANTPKERKAEGSDLEHSHSNMEKLTEPIAIIGMSGRFPQADSVEKLWQSLRHRKESITEIPKDRWDWRDYVGEASGEIGRSHSKWGGFLTDIDRFDPLFFKISPKEAHIMDPCQRLFLEEAWHALEDAGYMDERIKGKSCGVYVGIEEGDYGFMVKQQGQFYSNQNAILSARIAYLLDLKGPNLSITASCSSSLVALHQACQALRQDDCEMALVGGINLFVSPSAHIGMSMLDLISPTGKSHVFDDRANGMVPSEAVAAVLLKPLSKAIRDKDHIYGCIKGSGVNYNGKGHGMMAPNPIRQAELISDTLDKYQIDPLGIQYMISHSVGTKLGDAAEIDGLRKAFGSYASEKPLGYISSIKPLIGHTFAASGIVSLITMLMAMREQTMLGLHNFNTSNPDIDFSKAPFLASASDQTWNRCADKPRLGAISTSANSGTNAFAVIEEYIDPSKESNKTIAEDQSQIFIFSAADRERLHAVAKQMYDHISMADHLSLSDLAYTLQSGREALPSRLAIVTKGKEELIQGLNDYLQFDQGSQQINSVVPIFTGNAEEALQVKSLSFMNEKESLVQQFVQSGNLDIIAIHWVNGGKVAWNSLFNEDRARIIPLPTYPFKKERYWIPAETKRRLTELDKSNEEVRVDDNALVNVEMSAQEELEGYLIGFFSEKLEIAEQSINVNRDLQDYGADSILMMKLIRNVEQHYDLTLSGRELLQCPTIHSISAYLAPKLGTSQNKDQDSKENMKREYKDLEVIEAMEKYIQGIIKLDDLEKCIGVDG</sequence>
<dbReference type="SUPFAM" id="SSF51735">
    <property type="entry name" value="NAD(P)-binding Rossmann-fold domains"/>
    <property type="match status" value="1"/>
</dbReference>
<evidence type="ECO:0000259" key="9">
    <source>
        <dbReference type="PROSITE" id="PS50075"/>
    </source>
</evidence>
<keyword evidence="4" id="KW-0963">Cytoplasm</keyword>